<sequence>MADSHTRRLCVEIINCQFGALPAKLAAVLLVRGRLALPPLIRLSQLKPRAARASILILIQHNILWHTKGEDHVEMFEINVDECLLRMRFGKFILLAEQKFGKPAADIVQIILDHGKLRPADILANLSGGDPKLSGQYNQTLTKLVSASYLKPSTILSHISPRDKSIQYETEEKRKIVGFPTAKELREAKDVAQARLKREEEAAEEVGLKRRATDQPGPRHNKRKHGEDEFTVNDSAYFKVNYERFSVHIRNEIFENAAKDRFNEGASVVLKAVMKATEASQLSISDARSPPTSIANIALQVPDDAKLASGLVYPSKKVPNLTCIKDYLGMLSSADNPTPEGKATAFVSYSTSKVQVEFEVVARRLRRNIVESVTRDKHGPEGVRILRLLSHSGKLDEKQISKHVLMAPKDVRPLLVALSADSLISTQEVPKSADRNPARTFYLWYADFPKAYAKILGEVYKTLFNVMARRRAECEATDVAAVLAKRQRSDVSQDEGLLTRLEREVLKNWEVKQEKLAILEIRIEEIVFLLKDLAPLCINDD</sequence>
<evidence type="ECO:0000256" key="2">
    <source>
        <dbReference type="ARBA" id="ARBA00006835"/>
    </source>
</evidence>
<feature type="domain" description="RNA polymerase III subunit RPC82-related helix-turn-helix" evidence="12">
    <location>
        <begin position="9"/>
        <end position="63"/>
    </location>
</feature>
<feature type="compositionally biased region" description="Basic and acidic residues" evidence="10">
    <location>
        <begin position="202"/>
        <end position="213"/>
    </location>
</feature>
<dbReference type="InterPro" id="IPR036388">
    <property type="entry name" value="WH-like_DNA-bd_sf"/>
</dbReference>
<keyword evidence="7 9" id="KW-0539">Nucleus</keyword>
<evidence type="ECO:0000256" key="7">
    <source>
        <dbReference type="ARBA" id="ARBA00023242"/>
    </source>
</evidence>
<evidence type="ECO:0000256" key="9">
    <source>
        <dbReference type="RuleBase" id="RU367076"/>
    </source>
</evidence>
<proteinExistence type="inferred from homology"/>
<dbReference type="InterPro" id="IPR013197">
    <property type="entry name" value="RNA_pol_III_RPC82-rel_HTH"/>
</dbReference>
<keyword evidence="15" id="KW-1185">Reference proteome</keyword>
<dbReference type="InterPro" id="IPR055207">
    <property type="entry name" value="POLR3C_WHD"/>
</dbReference>
<feature type="domain" description="RNA polymerase III Rpc82 C -terminal" evidence="11">
    <location>
        <begin position="140"/>
        <end position="315"/>
    </location>
</feature>
<evidence type="ECO:0000256" key="10">
    <source>
        <dbReference type="SAM" id="MobiDB-lite"/>
    </source>
</evidence>
<dbReference type="Pfam" id="PF08221">
    <property type="entry name" value="HTH_9"/>
    <property type="match status" value="1"/>
</dbReference>
<evidence type="ECO:0000259" key="12">
    <source>
        <dbReference type="Pfam" id="PF08221"/>
    </source>
</evidence>
<evidence type="ECO:0000313" key="15">
    <source>
        <dbReference type="Proteomes" id="UP000054270"/>
    </source>
</evidence>
<dbReference type="OrthoDB" id="272392at2759"/>
<dbReference type="Proteomes" id="UP000054270">
    <property type="component" value="Unassembled WGS sequence"/>
</dbReference>
<evidence type="ECO:0000256" key="4">
    <source>
        <dbReference type="ARBA" id="ARBA00016689"/>
    </source>
</evidence>
<comment type="subcellular location">
    <subcellularLocation>
        <location evidence="1 9">Nucleus</location>
    </subcellularLocation>
</comment>
<dbReference type="GO" id="GO:0006351">
    <property type="term" value="P:DNA-templated transcription"/>
    <property type="evidence" value="ECO:0007669"/>
    <property type="project" value="InterPro"/>
</dbReference>
<dbReference type="PANTHER" id="PTHR12949">
    <property type="entry name" value="RNA POLYMERASE III DNA DIRECTED -RELATED"/>
    <property type="match status" value="1"/>
</dbReference>
<dbReference type="Gene3D" id="1.10.10.10">
    <property type="entry name" value="Winged helix-like DNA-binding domain superfamily/Winged helix DNA-binding domain"/>
    <property type="match status" value="4"/>
</dbReference>
<keyword evidence="5 9" id="KW-0240">DNA-directed RNA polymerase</keyword>
<dbReference type="GO" id="GO:0003697">
    <property type="term" value="F:single-stranded DNA binding"/>
    <property type="evidence" value="ECO:0007669"/>
    <property type="project" value="UniProtKB-UniRule"/>
</dbReference>
<evidence type="ECO:0000256" key="6">
    <source>
        <dbReference type="ARBA" id="ARBA00023163"/>
    </source>
</evidence>
<dbReference type="SUPFAM" id="SSF46785">
    <property type="entry name" value="Winged helix' DNA-binding domain"/>
    <property type="match status" value="1"/>
</dbReference>
<reference evidence="15" key="1">
    <citation type="submission" date="2014-04" db="EMBL/GenBank/DDBJ databases">
        <title>Evolutionary Origins and Diversification of the Mycorrhizal Mutualists.</title>
        <authorList>
            <consortium name="DOE Joint Genome Institute"/>
            <consortium name="Mycorrhizal Genomics Consortium"/>
            <person name="Kohler A."/>
            <person name="Kuo A."/>
            <person name="Nagy L.G."/>
            <person name="Floudas D."/>
            <person name="Copeland A."/>
            <person name="Barry K.W."/>
            <person name="Cichocki N."/>
            <person name="Veneault-Fourrey C."/>
            <person name="LaButti K."/>
            <person name="Lindquist E.A."/>
            <person name="Lipzen A."/>
            <person name="Lundell T."/>
            <person name="Morin E."/>
            <person name="Murat C."/>
            <person name="Riley R."/>
            <person name="Ohm R."/>
            <person name="Sun H."/>
            <person name="Tunlid A."/>
            <person name="Henrissat B."/>
            <person name="Grigoriev I.V."/>
            <person name="Hibbett D.S."/>
            <person name="Martin F."/>
        </authorList>
    </citation>
    <scope>NUCLEOTIDE SEQUENCE [LARGE SCALE GENOMIC DNA]</scope>
    <source>
        <strain evidence="15">FD-334 SS-4</strain>
    </source>
</reference>
<evidence type="ECO:0000256" key="3">
    <source>
        <dbReference type="ARBA" id="ARBA00011206"/>
    </source>
</evidence>
<dbReference type="GO" id="GO:0005666">
    <property type="term" value="C:RNA polymerase III complex"/>
    <property type="evidence" value="ECO:0007669"/>
    <property type="project" value="UniProtKB-UniRule"/>
</dbReference>
<evidence type="ECO:0000256" key="8">
    <source>
        <dbReference type="ARBA" id="ARBA00025127"/>
    </source>
</evidence>
<dbReference type="EMBL" id="KN817525">
    <property type="protein sequence ID" value="KJA27085.1"/>
    <property type="molecule type" value="Genomic_DNA"/>
</dbReference>
<organism evidence="14 15">
    <name type="scientific">Hypholoma sublateritium (strain FD-334 SS-4)</name>
    <dbReference type="NCBI Taxonomy" id="945553"/>
    <lineage>
        <taxon>Eukaryota</taxon>
        <taxon>Fungi</taxon>
        <taxon>Dikarya</taxon>
        <taxon>Basidiomycota</taxon>
        <taxon>Agaricomycotina</taxon>
        <taxon>Agaricomycetes</taxon>
        <taxon>Agaricomycetidae</taxon>
        <taxon>Agaricales</taxon>
        <taxon>Agaricineae</taxon>
        <taxon>Strophariaceae</taxon>
        <taxon>Hypholoma</taxon>
    </lineage>
</organism>
<comment type="similarity">
    <text evidence="2 9">Belongs to the RNA polymerase beta chain family.</text>
</comment>
<dbReference type="InterPro" id="IPR008806">
    <property type="entry name" value="RNA_pol_III_Rpc82_C"/>
</dbReference>
<dbReference type="STRING" id="945553.A0A0D2Q661"/>
<feature type="region of interest" description="Disordered" evidence="10">
    <location>
        <begin position="202"/>
        <end position="228"/>
    </location>
</feature>
<evidence type="ECO:0000256" key="5">
    <source>
        <dbReference type="ARBA" id="ARBA00022478"/>
    </source>
</evidence>
<dbReference type="OMA" id="GQYVVHM"/>
<dbReference type="Pfam" id="PF05645">
    <property type="entry name" value="RNA_pol_Rpc82"/>
    <property type="match status" value="1"/>
</dbReference>
<evidence type="ECO:0000256" key="1">
    <source>
        <dbReference type="ARBA" id="ARBA00004123"/>
    </source>
</evidence>
<dbReference type="InterPro" id="IPR036390">
    <property type="entry name" value="WH_DNA-bd_sf"/>
</dbReference>
<protein>
    <recommendedName>
        <fullName evidence="4 9">DNA-directed RNA polymerase III subunit RPC3</fullName>
        <shortName evidence="9">RNA polymerase III subunit C3</shortName>
    </recommendedName>
</protein>
<dbReference type="AlphaFoldDB" id="A0A0D2Q661"/>
<evidence type="ECO:0000313" key="14">
    <source>
        <dbReference type="EMBL" id="KJA27085.1"/>
    </source>
</evidence>
<gene>
    <name evidence="14" type="ORF">HYPSUDRAFT_35634</name>
</gene>
<comment type="subunit">
    <text evidence="3 9">Component of the RNA polymerase III (Pol III) complex consisting of 17 subunits.</text>
</comment>
<dbReference type="PANTHER" id="PTHR12949:SF0">
    <property type="entry name" value="DNA-DIRECTED RNA POLYMERASE III SUBUNIT RPC3"/>
    <property type="match status" value="1"/>
</dbReference>
<evidence type="ECO:0000259" key="11">
    <source>
        <dbReference type="Pfam" id="PF05645"/>
    </source>
</evidence>
<dbReference type="Pfam" id="PF22536">
    <property type="entry name" value="WHD_POLR3C"/>
    <property type="match status" value="1"/>
</dbReference>
<comment type="function">
    <text evidence="8 9">DNA-dependent RNA polymerase catalyzes the transcription of DNA into RNA using the four ribonucleoside triphosphates as substrates. Specific core component of RNA polymerase III which synthesizes small RNAs, such as 5S rRNA and tRNAs.</text>
</comment>
<name>A0A0D2Q661_HYPSF</name>
<accession>A0A0D2Q661</accession>
<evidence type="ECO:0000259" key="13">
    <source>
        <dbReference type="Pfam" id="PF22536"/>
    </source>
</evidence>
<keyword evidence="6 9" id="KW-0804">Transcription</keyword>
<feature type="domain" description="DNA-directed RNA polymerase III subunit RPC3 winged-helix" evidence="13">
    <location>
        <begin position="370"/>
        <end position="445"/>
    </location>
</feature>
<dbReference type="InterPro" id="IPR039748">
    <property type="entry name" value="RPC3"/>
</dbReference>